<protein>
    <recommendedName>
        <fullName evidence="2">histidine kinase</fullName>
        <ecNumber evidence="2">2.7.13.3</ecNumber>
    </recommendedName>
</protein>
<keyword evidence="7" id="KW-0812">Transmembrane</keyword>
<keyword evidence="7" id="KW-0472">Membrane</keyword>
<dbReference type="GO" id="GO:0004673">
    <property type="term" value="F:protein histidine kinase activity"/>
    <property type="evidence" value="ECO:0007669"/>
    <property type="project" value="UniProtKB-EC"/>
</dbReference>
<dbReference type="SMART" id="SM00387">
    <property type="entry name" value="HATPase_c"/>
    <property type="match status" value="1"/>
</dbReference>
<feature type="transmembrane region" description="Helical" evidence="7">
    <location>
        <begin position="192"/>
        <end position="212"/>
    </location>
</feature>
<dbReference type="InterPro" id="IPR050736">
    <property type="entry name" value="Sensor_HK_Regulatory"/>
</dbReference>
<proteinExistence type="predicted"/>
<evidence type="ECO:0000259" key="8">
    <source>
        <dbReference type="PROSITE" id="PS50109"/>
    </source>
</evidence>
<keyword evidence="10" id="KW-1185">Reference proteome</keyword>
<feature type="compositionally biased region" description="Low complexity" evidence="6">
    <location>
        <begin position="295"/>
        <end position="316"/>
    </location>
</feature>
<keyword evidence="5" id="KW-0902">Two-component regulatory system</keyword>
<feature type="region of interest" description="Disordered" evidence="6">
    <location>
        <begin position="801"/>
        <end position="831"/>
    </location>
</feature>
<evidence type="ECO:0000256" key="3">
    <source>
        <dbReference type="ARBA" id="ARBA00022679"/>
    </source>
</evidence>
<dbReference type="PANTHER" id="PTHR43711:SF1">
    <property type="entry name" value="HISTIDINE KINASE 1"/>
    <property type="match status" value="1"/>
</dbReference>
<dbReference type="PRINTS" id="PR00344">
    <property type="entry name" value="BCTRLSENSOR"/>
</dbReference>
<dbReference type="Pfam" id="PF02518">
    <property type="entry name" value="HATPase_c"/>
    <property type="match status" value="1"/>
</dbReference>
<evidence type="ECO:0000256" key="5">
    <source>
        <dbReference type="ARBA" id="ARBA00023012"/>
    </source>
</evidence>
<sequence length="831" mass="91176">MTIKPPAETTTMTTKAWSLSPRSTQQSFKSTSKWRRRMIYKSSSLRQHAAFVGIWTTMMAALLCMGLLTQTYIVRERTTRQLRDRLRDIDHGILIYVYRGAHASDDGHKDYYDPVAELERLDDWFRRAKRSYPKLRRANGKYETYCDAAIDLVVNTTATTAKALASYEDALDHLFDKLDAIQAASGQAQITLSYVVSALAVFYFVVFLVVAINAVTAKVKQKAAVRQHATLIAGMGVPCLVVEACDQIPTIVHANTAALDAFGFAFGELVGSSADVALPGFYAACGDEAADDRASSTSSSMMNTASNNNNNNNNNNKGRKVKGLTKDGRELDLVAHVTRVSDLATGSERHIIVCQDITELSNACDELAVQKKVLSQFVHEMRNKYVPSVAILEQIGSLIDEANSDAEIKAELVAIRGDISMSIALLHEADQLVHTRLQLHKVYSGNYVSHPNVETVDLEEILEARVKAAAALGHKDVDFRFTTSYRDGLDVFVRLDMYMWTHVVNNLLSNARKHTTAGSVTLSFLGQEEGGRLTFSVVDTGRGMAPSISDRLFREEVASGDVRGVGLGLVSCRLFAEAIGGRVWLERTTAATFDTPGGSEFRFALPGRVVKLETSSPPDGSTPRDDTWEKSPETVATLPNKGVVAPFSPRQLTVVILEDSQLIRRSIIAKLKSACTRLGIRVPWIYVEHETVEAMLPTISSLTFRNDVLVTVDENLDAKGGVLKGADLIRALKAEEHFYGVIVSVSGEDDTASEHVRLGADIHWGKPLPKVDVLIETLETAFANKKHDACPTSICLLSNQEGHDDGQEGPLPPSPSLERSFSSHYSNHYGL</sequence>
<comment type="caution">
    <text evidence="9">The sequence shown here is derived from an EMBL/GenBank/DDBJ whole genome shotgun (WGS) entry which is preliminary data.</text>
</comment>
<accession>A0AAD7XM04</accession>
<keyword evidence="4" id="KW-0418">Kinase</keyword>
<dbReference type="InterPro" id="IPR004358">
    <property type="entry name" value="Sig_transdc_His_kin-like_C"/>
</dbReference>
<dbReference type="Gene3D" id="3.30.450.20">
    <property type="entry name" value="PAS domain"/>
    <property type="match status" value="1"/>
</dbReference>
<dbReference type="PROSITE" id="PS50109">
    <property type="entry name" value="HIS_KIN"/>
    <property type="match status" value="1"/>
</dbReference>
<dbReference type="InterPro" id="IPR003594">
    <property type="entry name" value="HATPase_dom"/>
</dbReference>
<evidence type="ECO:0000256" key="6">
    <source>
        <dbReference type="SAM" id="MobiDB-lite"/>
    </source>
</evidence>
<gene>
    <name evidence="9" type="ORF">CTAYLR_006319</name>
</gene>
<evidence type="ECO:0000256" key="7">
    <source>
        <dbReference type="SAM" id="Phobius"/>
    </source>
</evidence>
<evidence type="ECO:0000313" key="9">
    <source>
        <dbReference type="EMBL" id="KAJ8600960.1"/>
    </source>
</evidence>
<dbReference type="Proteomes" id="UP001230188">
    <property type="component" value="Unassembled WGS sequence"/>
</dbReference>
<dbReference type="InterPro" id="IPR005467">
    <property type="entry name" value="His_kinase_dom"/>
</dbReference>
<reference evidence="9" key="1">
    <citation type="submission" date="2023-01" db="EMBL/GenBank/DDBJ databases">
        <title>Metagenome sequencing of chrysophaentin producing Chrysophaeum taylorii.</title>
        <authorList>
            <person name="Davison J."/>
            <person name="Bewley C."/>
        </authorList>
    </citation>
    <scope>NUCLEOTIDE SEQUENCE</scope>
    <source>
        <strain evidence="9">NIES-1699</strain>
    </source>
</reference>
<dbReference type="EMBL" id="JAQMWT010000464">
    <property type="protein sequence ID" value="KAJ8600960.1"/>
    <property type="molecule type" value="Genomic_DNA"/>
</dbReference>
<keyword evidence="7" id="KW-1133">Transmembrane helix</keyword>
<name>A0AAD7XM04_9STRA</name>
<evidence type="ECO:0000256" key="2">
    <source>
        <dbReference type="ARBA" id="ARBA00012438"/>
    </source>
</evidence>
<keyword evidence="3" id="KW-0808">Transferase</keyword>
<dbReference type="EC" id="2.7.13.3" evidence="2"/>
<organism evidence="9 10">
    <name type="scientific">Chrysophaeum taylorii</name>
    <dbReference type="NCBI Taxonomy" id="2483200"/>
    <lineage>
        <taxon>Eukaryota</taxon>
        <taxon>Sar</taxon>
        <taxon>Stramenopiles</taxon>
        <taxon>Ochrophyta</taxon>
        <taxon>Pelagophyceae</taxon>
        <taxon>Pelagomonadales</taxon>
        <taxon>Pelagomonadaceae</taxon>
        <taxon>Chrysophaeum</taxon>
    </lineage>
</organism>
<dbReference type="Gene3D" id="3.30.565.10">
    <property type="entry name" value="Histidine kinase-like ATPase, C-terminal domain"/>
    <property type="match status" value="1"/>
</dbReference>
<evidence type="ECO:0000313" key="10">
    <source>
        <dbReference type="Proteomes" id="UP001230188"/>
    </source>
</evidence>
<dbReference type="GO" id="GO:0000160">
    <property type="term" value="P:phosphorelay signal transduction system"/>
    <property type="evidence" value="ECO:0007669"/>
    <property type="project" value="UniProtKB-KW"/>
</dbReference>
<dbReference type="Gene3D" id="3.40.50.2300">
    <property type="match status" value="1"/>
</dbReference>
<dbReference type="InterPro" id="IPR035965">
    <property type="entry name" value="PAS-like_dom_sf"/>
</dbReference>
<dbReference type="SUPFAM" id="SSF55874">
    <property type="entry name" value="ATPase domain of HSP90 chaperone/DNA topoisomerase II/histidine kinase"/>
    <property type="match status" value="1"/>
</dbReference>
<comment type="catalytic activity">
    <reaction evidence="1">
        <text>ATP + protein L-histidine = ADP + protein N-phospho-L-histidine.</text>
        <dbReference type="EC" id="2.7.13.3"/>
    </reaction>
</comment>
<feature type="transmembrane region" description="Helical" evidence="7">
    <location>
        <begin position="50"/>
        <end position="74"/>
    </location>
</feature>
<feature type="domain" description="Histidine kinase" evidence="8">
    <location>
        <begin position="376"/>
        <end position="609"/>
    </location>
</feature>
<dbReference type="PANTHER" id="PTHR43711">
    <property type="entry name" value="TWO-COMPONENT HISTIDINE KINASE"/>
    <property type="match status" value="1"/>
</dbReference>
<dbReference type="SUPFAM" id="SSF55785">
    <property type="entry name" value="PYP-like sensor domain (PAS domain)"/>
    <property type="match status" value="1"/>
</dbReference>
<dbReference type="InterPro" id="IPR036890">
    <property type="entry name" value="HATPase_C_sf"/>
</dbReference>
<evidence type="ECO:0000256" key="4">
    <source>
        <dbReference type="ARBA" id="ARBA00022777"/>
    </source>
</evidence>
<feature type="compositionally biased region" description="Polar residues" evidence="6">
    <location>
        <begin position="817"/>
        <end position="831"/>
    </location>
</feature>
<evidence type="ECO:0000256" key="1">
    <source>
        <dbReference type="ARBA" id="ARBA00000085"/>
    </source>
</evidence>
<feature type="region of interest" description="Disordered" evidence="6">
    <location>
        <begin position="294"/>
        <end position="322"/>
    </location>
</feature>
<dbReference type="AlphaFoldDB" id="A0AAD7XM04"/>